<evidence type="ECO:0000256" key="1">
    <source>
        <dbReference type="ARBA" id="ARBA00004141"/>
    </source>
</evidence>
<dbReference type="AlphaFoldDB" id="F3GPW1"/>
<evidence type="ECO:0000256" key="2">
    <source>
        <dbReference type="ARBA" id="ARBA00022692"/>
    </source>
</evidence>
<evidence type="ECO:0000313" key="6">
    <source>
        <dbReference type="Proteomes" id="UP000004986"/>
    </source>
</evidence>
<accession>F3GPW1</accession>
<sequence>AVGSLAAWFSGKLVPQSLHDLPLISVPMPFRFGFNFDWSAFLPVALIYLISSIETVGDLT</sequence>
<dbReference type="EMBL" id="AEAI01003850">
    <property type="protein sequence ID" value="EGH49114.1"/>
    <property type="molecule type" value="Genomic_DNA"/>
</dbReference>
<dbReference type="Proteomes" id="UP000004986">
    <property type="component" value="Unassembled WGS sequence"/>
</dbReference>
<evidence type="ECO:0000256" key="3">
    <source>
        <dbReference type="ARBA" id="ARBA00022989"/>
    </source>
</evidence>
<reference evidence="5 6" key="1">
    <citation type="journal article" date="2011" name="PLoS Pathog.">
        <title>Dynamic evolution of pathogenicity revealed by sequencing and comparative genomics of 19 Pseudomonas syringae isolates.</title>
        <authorList>
            <person name="Baltrus D.A."/>
            <person name="Nishimura M.T."/>
            <person name="Romanchuk A."/>
            <person name="Chang J.H."/>
            <person name="Mukhtar M.S."/>
            <person name="Cherkis K."/>
            <person name="Roach J."/>
            <person name="Grant S.R."/>
            <person name="Jones C.D."/>
            <person name="Dangl J.L."/>
        </authorList>
    </citation>
    <scope>NUCLEOTIDE SEQUENCE [LARGE SCALE GENOMIC DNA]</scope>
    <source>
        <strain evidence="5 6">1704B</strain>
    </source>
</reference>
<keyword evidence="6" id="KW-1185">Reference proteome</keyword>
<dbReference type="GO" id="GO:0016020">
    <property type="term" value="C:membrane"/>
    <property type="evidence" value="ECO:0007669"/>
    <property type="project" value="UniProtKB-SubCell"/>
</dbReference>
<evidence type="ECO:0000256" key="4">
    <source>
        <dbReference type="ARBA" id="ARBA00023136"/>
    </source>
</evidence>
<feature type="non-terminal residue" evidence="5">
    <location>
        <position position="60"/>
    </location>
</feature>
<comment type="subcellular location">
    <subcellularLocation>
        <location evidence="1">Membrane</location>
        <topology evidence="1">Multi-pass membrane protein</topology>
    </subcellularLocation>
</comment>
<evidence type="ECO:0000313" key="5">
    <source>
        <dbReference type="EMBL" id="EGH49114.1"/>
    </source>
</evidence>
<keyword evidence="4" id="KW-0472">Membrane</keyword>
<keyword evidence="2" id="KW-0812">Transmembrane</keyword>
<comment type="caution">
    <text evidence="5">The sequence shown here is derived from an EMBL/GenBank/DDBJ whole genome shotgun (WGS) entry which is preliminary data.</text>
</comment>
<dbReference type="Pfam" id="PF00860">
    <property type="entry name" value="Xan_ur_permease"/>
    <property type="match status" value="1"/>
</dbReference>
<name>F3GPW1_PSESJ</name>
<organism evidence="5 6">
    <name type="scientific">Pseudomonas syringae pv. pisi str. 1704B</name>
    <dbReference type="NCBI Taxonomy" id="629263"/>
    <lineage>
        <taxon>Bacteria</taxon>
        <taxon>Pseudomonadati</taxon>
        <taxon>Pseudomonadota</taxon>
        <taxon>Gammaproteobacteria</taxon>
        <taxon>Pseudomonadales</taxon>
        <taxon>Pseudomonadaceae</taxon>
        <taxon>Pseudomonas</taxon>
        <taxon>Pseudomonas syringae</taxon>
    </lineage>
</organism>
<dbReference type="InterPro" id="IPR006043">
    <property type="entry name" value="NCS2"/>
</dbReference>
<dbReference type="HOGENOM" id="CLU_2947406_0_0_6"/>
<proteinExistence type="predicted"/>
<keyword evidence="3" id="KW-1133">Transmembrane helix</keyword>
<feature type="non-terminal residue" evidence="5">
    <location>
        <position position="1"/>
    </location>
</feature>
<protein>
    <submittedName>
        <fullName evidence="5">Xanthine/uracil permease family protein</fullName>
    </submittedName>
</protein>
<dbReference type="GO" id="GO:0015205">
    <property type="term" value="F:nucleobase transmembrane transporter activity"/>
    <property type="evidence" value="ECO:0007669"/>
    <property type="project" value="UniProtKB-ARBA"/>
</dbReference>
<gene>
    <name evidence="5" type="ORF">PSYPI_44891</name>
</gene>